<dbReference type="EMBL" id="JARJLG010000248">
    <property type="protein sequence ID" value="KAJ7723325.1"/>
    <property type="molecule type" value="Genomic_DNA"/>
</dbReference>
<feature type="non-terminal residue" evidence="1">
    <location>
        <position position="1"/>
    </location>
</feature>
<keyword evidence="2" id="KW-1185">Reference proteome</keyword>
<proteinExistence type="predicted"/>
<organism evidence="1 2">
    <name type="scientific">Mycena maculata</name>
    <dbReference type="NCBI Taxonomy" id="230809"/>
    <lineage>
        <taxon>Eukaryota</taxon>
        <taxon>Fungi</taxon>
        <taxon>Dikarya</taxon>
        <taxon>Basidiomycota</taxon>
        <taxon>Agaricomycotina</taxon>
        <taxon>Agaricomycetes</taxon>
        <taxon>Agaricomycetidae</taxon>
        <taxon>Agaricales</taxon>
        <taxon>Marasmiineae</taxon>
        <taxon>Mycenaceae</taxon>
        <taxon>Mycena</taxon>
    </lineage>
</organism>
<evidence type="ECO:0000313" key="2">
    <source>
        <dbReference type="Proteomes" id="UP001215280"/>
    </source>
</evidence>
<sequence>KSQLITMQSSLVLNGAYCNVVRGQLAAQEENRKKKTKGRLVGDGLPCLLTSAAFVERVIAF</sequence>
<reference evidence="1" key="1">
    <citation type="submission" date="2023-03" db="EMBL/GenBank/DDBJ databases">
        <title>Massive genome expansion in bonnet fungi (Mycena s.s.) driven by repeated elements and novel gene families across ecological guilds.</title>
        <authorList>
            <consortium name="Lawrence Berkeley National Laboratory"/>
            <person name="Harder C.B."/>
            <person name="Miyauchi S."/>
            <person name="Viragh M."/>
            <person name="Kuo A."/>
            <person name="Thoen E."/>
            <person name="Andreopoulos B."/>
            <person name="Lu D."/>
            <person name="Skrede I."/>
            <person name="Drula E."/>
            <person name="Henrissat B."/>
            <person name="Morin E."/>
            <person name="Kohler A."/>
            <person name="Barry K."/>
            <person name="LaButti K."/>
            <person name="Morin E."/>
            <person name="Salamov A."/>
            <person name="Lipzen A."/>
            <person name="Mereny Z."/>
            <person name="Hegedus B."/>
            <person name="Baldrian P."/>
            <person name="Stursova M."/>
            <person name="Weitz H."/>
            <person name="Taylor A."/>
            <person name="Grigoriev I.V."/>
            <person name="Nagy L.G."/>
            <person name="Martin F."/>
            <person name="Kauserud H."/>
        </authorList>
    </citation>
    <scope>NUCLEOTIDE SEQUENCE</scope>
    <source>
        <strain evidence="1">CBHHK188m</strain>
    </source>
</reference>
<protein>
    <submittedName>
        <fullName evidence="1">Uncharacterized protein</fullName>
    </submittedName>
</protein>
<comment type="caution">
    <text evidence="1">The sequence shown here is derived from an EMBL/GenBank/DDBJ whole genome shotgun (WGS) entry which is preliminary data.</text>
</comment>
<name>A0AAD7HMM8_9AGAR</name>
<accession>A0AAD7HMM8</accession>
<evidence type="ECO:0000313" key="1">
    <source>
        <dbReference type="EMBL" id="KAJ7723325.1"/>
    </source>
</evidence>
<dbReference type="Proteomes" id="UP001215280">
    <property type="component" value="Unassembled WGS sequence"/>
</dbReference>
<dbReference type="AlphaFoldDB" id="A0AAD7HMM8"/>
<gene>
    <name evidence="1" type="ORF">DFH07DRAFT_1005419</name>
</gene>
<feature type="non-terminal residue" evidence="1">
    <location>
        <position position="61"/>
    </location>
</feature>